<proteinExistence type="predicted"/>
<dbReference type="InterPro" id="IPR043151">
    <property type="entry name" value="BAH_sf"/>
</dbReference>
<dbReference type="Proteomes" id="UP001293254">
    <property type="component" value="Unassembled WGS sequence"/>
</dbReference>
<organism evidence="3 4">
    <name type="scientific">Sesamum alatum</name>
    <dbReference type="NCBI Taxonomy" id="300844"/>
    <lineage>
        <taxon>Eukaryota</taxon>
        <taxon>Viridiplantae</taxon>
        <taxon>Streptophyta</taxon>
        <taxon>Embryophyta</taxon>
        <taxon>Tracheophyta</taxon>
        <taxon>Spermatophyta</taxon>
        <taxon>Magnoliopsida</taxon>
        <taxon>eudicotyledons</taxon>
        <taxon>Gunneridae</taxon>
        <taxon>Pentapetalae</taxon>
        <taxon>asterids</taxon>
        <taxon>lamiids</taxon>
        <taxon>Lamiales</taxon>
        <taxon>Pedaliaceae</taxon>
        <taxon>Sesamum</taxon>
    </lineage>
</organism>
<accession>A0AAE1YFI4</accession>
<comment type="caution">
    <text evidence="3">The sequence shown here is derived from an EMBL/GenBank/DDBJ whole genome shotgun (WGS) entry which is preliminary data.</text>
</comment>
<dbReference type="Pfam" id="PF01426">
    <property type="entry name" value="BAH"/>
    <property type="match status" value="1"/>
</dbReference>
<dbReference type="Pfam" id="PF13963">
    <property type="entry name" value="Transpos_assoc"/>
    <property type="match status" value="1"/>
</dbReference>
<name>A0AAE1YFI4_9LAMI</name>
<dbReference type="AlphaFoldDB" id="A0AAE1YFI4"/>
<dbReference type="InterPro" id="IPR029480">
    <property type="entry name" value="Transpos_assoc"/>
</dbReference>
<dbReference type="SMART" id="SM00439">
    <property type="entry name" value="BAH"/>
    <property type="match status" value="1"/>
</dbReference>
<dbReference type="GO" id="GO:0003682">
    <property type="term" value="F:chromatin binding"/>
    <property type="evidence" value="ECO:0007669"/>
    <property type="project" value="InterPro"/>
</dbReference>
<dbReference type="InterPro" id="IPR001025">
    <property type="entry name" value="BAH_dom"/>
</dbReference>
<reference evidence="3" key="2">
    <citation type="journal article" date="2024" name="Plant">
        <title>Genomic evolution and insights into agronomic trait innovations of Sesamum species.</title>
        <authorList>
            <person name="Miao H."/>
            <person name="Wang L."/>
            <person name="Qu L."/>
            <person name="Liu H."/>
            <person name="Sun Y."/>
            <person name="Le M."/>
            <person name="Wang Q."/>
            <person name="Wei S."/>
            <person name="Zheng Y."/>
            <person name="Lin W."/>
            <person name="Duan Y."/>
            <person name="Cao H."/>
            <person name="Xiong S."/>
            <person name="Wang X."/>
            <person name="Wei L."/>
            <person name="Li C."/>
            <person name="Ma Q."/>
            <person name="Ju M."/>
            <person name="Zhao R."/>
            <person name="Li G."/>
            <person name="Mu C."/>
            <person name="Tian Q."/>
            <person name="Mei H."/>
            <person name="Zhang T."/>
            <person name="Gao T."/>
            <person name="Zhang H."/>
        </authorList>
    </citation>
    <scope>NUCLEOTIDE SEQUENCE</scope>
    <source>
        <strain evidence="3">3651</strain>
    </source>
</reference>
<feature type="region of interest" description="Disordered" evidence="1">
    <location>
        <begin position="245"/>
        <end position="334"/>
    </location>
</feature>
<dbReference type="InterPro" id="IPR004252">
    <property type="entry name" value="Probable_transposase_24"/>
</dbReference>
<protein>
    <submittedName>
        <fullName evidence="3">Chromatin remodeling protein EBS</fullName>
    </submittedName>
</protein>
<dbReference type="PROSITE" id="PS51038">
    <property type="entry name" value="BAH"/>
    <property type="match status" value="1"/>
</dbReference>
<keyword evidence="4" id="KW-1185">Reference proteome</keyword>
<feature type="compositionally biased region" description="Basic and acidic residues" evidence="1">
    <location>
        <begin position="272"/>
        <end position="283"/>
    </location>
</feature>
<feature type="compositionally biased region" description="Acidic residues" evidence="1">
    <location>
        <begin position="254"/>
        <end position="271"/>
    </location>
</feature>
<feature type="domain" description="BAH" evidence="2">
    <location>
        <begin position="558"/>
        <end position="673"/>
    </location>
</feature>
<evidence type="ECO:0000313" key="3">
    <source>
        <dbReference type="EMBL" id="KAK4428926.1"/>
    </source>
</evidence>
<evidence type="ECO:0000313" key="4">
    <source>
        <dbReference type="Proteomes" id="UP001293254"/>
    </source>
</evidence>
<dbReference type="PANTHER" id="PTHR46364">
    <property type="entry name" value="OS08G0421900 PROTEIN"/>
    <property type="match status" value="1"/>
</dbReference>
<dbReference type="Gene3D" id="2.30.30.490">
    <property type="match status" value="1"/>
</dbReference>
<evidence type="ECO:0000256" key="1">
    <source>
        <dbReference type="SAM" id="MobiDB-lite"/>
    </source>
</evidence>
<sequence>MNTDCSWMWRRLDDNDYLLDEFVERVDEEFLSFAFANPRFVCHGQIKCPCTKCNNRKFLSQNDVHLHIVRNGFNRGYNIWYAHGESLNRRNDASGSSRVPSEEGSRYRTMVMDAVGPELIPNSICDEQPANPEAQKIFDLLKDADEPLWDGSTYSECEVDYYGLLEEIVELEYYGLGHGVACLNAIGQGENVNPRVENAFQEGDVSNLQPISMVTDLDGINIISDEEAEEVDLNEFEALRYTMNSSPTRIRDEEQNEEEFEEIESEEDEQDDKDHDSKRKGEGEGEGEATDEVKGQVDETIPLESRNDPIIGEASDDVTSQSRRRGPNRGSQMRYRWDDLTDMQMRKVWNENASSRFREMIYRAKRNALENASKELGREPRALDMIGRGPDWMHTHIWDELVEKHWSGENYKGKCIIAQKNRKTEKGVALQSTLEKELGREVSELELFYRTHRRNHGTGDFVDNKSKKVNEDYMAKIGGNNESIESSFDMQSWCEVTGGPSKGRIYGFGRSQSSDRFSRIFVTSTLRESEERYNELTKAMDEKYNELTMKMQEELLRREAETGDCILMHPSESDSAPYVARVEKIEADNRNNVRVRVRWYYRLEEAVGGRRQFHGAKELFLSYHYDIQSAHTIEGKCTVHSFKNYTKLENVGLEDYYCRFEYKPASGAFLTDRVAV</sequence>
<gene>
    <name evidence="3" type="ORF">Salat_1192600</name>
</gene>
<dbReference type="EMBL" id="JACGWO010000004">
    <property type="protein sequence ID" value="KAK4428926.1"/>
    <property type="molecule type" value="Genomic_DNA"/>
</dbReference>
<evidence type="ECO:0000259" key="2">
    <source>
        <dbReference type="PROSITE" id="PS51038"/>
    </source>
</evidence>
<dbReference type="Pfam" id="PF03004">
    <property type="entry name" value="Transposase_24"/>
    <property type="match status" value="1"/>
</dbReference>
<reference evidence="3" key="1">
    <citation type="submission" date="2020-06" db="EMBL/GenBank/DDBJ databases">
        <authorList>
            <person name="Li T."/>
            <person name="Hu X."/>
            <person name="Zhang T."/>
            <person name="Song X."/>
            <person name="Zhang H."/>
            <person name="Dai N."/>
            <person name="Sheng W."/>
            <person name="Hou X."/>
            <person name="Wei L."/>
        </authorList>
    </citation>
    <scope>NUCLEOTIDE SEQUENCE</scope>
    <source>
        <strain evidence="3">3651</strain>
        <tissue evidence="3">Leaf</tissue>
    </source>
</reference>